<comment type="caution">
    <text evidence="4">The sequence shown here is derived from an EMBL/GenBank/DDBJ whole genome shotgun (WGS) entry which is preliminary data.</text>
</comment>
<evidence type="ECO:0000256" key="2">
    <source>
        <dbReference type="ARBA" id="ARBA00022679"/>
    </source>
</evidence>
<dbReference type="GO" id="GO:0009001">
    <property type="term" value="F:serine O-acetyltransferase activity"/>
    <property type="evidence" value="ECO:0007669"/>
    <property type="project" value="InterPro"/>
</dbReference>
<dbReference type="Proteomes" id="UP000054197">
    <property type="component" value="Unassembled WGS sequence"/>
</dbReference>
<dbReference type="RefSeq" id="WP_056857221.1">
    <property type="nucleotide sequence ID" value="NZ_LKEF01000096.1"/>
</dbReference>
<comment type="similarity">
    <text evidence="1">Belongs to the transferase hexapeptide repeat family.</text>
</comment>
<dbReference type="InterPro" id="IPR045304">
    <property type="entry name" value="LbH_SAT"/>
</dbReference>
<dbReference type="Gene3D" id="2.160.10.10">
    <property type="entry name" value="Hexapeptide repeat proteins"/>
    <property type="match status" value="1"/>
</dbReference>
<proteinExistence type="inferred from homology"/>
<dbReference type="EMBL" id="LKEF01000096">
    <property type="protein sequence ID" value="KTB54625.1"/>
    <property type="molecule type" value="Genomic_DNA"/>
</dbReference>
<dbReference type="SUPFAM" id="SSF51161">
    <property type="entry name" value="Trimeric LpxA-like enzymes"/>
    <property type="match status" value="1"/>
</dbReference>
<gene>
    <name evidence="4" type="ORF">AO063_11450</name>
</gene>
<organism evidence="4 5">
    <name type="scientific">Pseudomonas fluorescens ICMP 11288</name>
    <dbReference type="NCBI Taxonomy" id="1198309"/>
    <lineage>
        <taxon>Bacteria</taxon>
        <taxon>Pseudomonadati</taxon>
        <taxon>Pseudomonadota</taxon>
        <taxon>Gammaproteobacteria</taxon>
        <taxon>Pseudomonadales</taxon>
        <taxon>Pseudomonadaceae</taxon>
        <taxon>Pseudomonas</taxon>
    </lineage>
</organism>
<reference evidence="4 5" key="1">
    <citation type="submission" date="2015-09" db="EMBL/GenBank/DDBJ databases">
        <title>Genome sequence of ICMP 11288.</title>
        <authorList>
            <person name="Visnovsky S."/>
            <person name="Lu A."/>
            <person name="Panda P."/>
            <person name="Pitman A."/>
        </authorList>
    </citation>
    <scope>NUCLEOTIDE SEQUENCE [LARGE SCALE GENOMIC DNA]</scope>
    <source>
        <strain evidence="4 5">ICMP 11288</strain>
    </source>
</reference>
<evidence type="ECO:0000313" key="4">
    <source>
        <dbReference type="EMBL" id="KTB54625.1"/>
    </source>
</evidence>
<dbReference type="AlphaFoldDB" id="A0A0W0H1G3"/>
<dbReference type="GO" id="GO:0005737">
    <property type="term" value="C:cytoplasm"/>
    <property type="evidence" value="ECO:0007669"/>
    <property type="project" value="InterPro"/>
</dbReference>
<keyword evidence="2 4" id="KW-0808">Transferase</keyword>
<sequence length="153" mass="16025">MNAVKLYRVGNWLHRHRVPLLPGLVRNVIFLLFNSYIPITATIGRGTIFAYGAIGVVLHANAKVGDGCVLGQGITIGAAEGYVTSEINRCPVIGDNCYIGAGAKIIGDIVIGNNCQIGASAVVLKDVPDNSIVVGIPAKVIGQTASDYKAIRP</sequence>
<dbReference type="InterPro" id="IPR001451">
    <property type="entry name" value="Hexapep"/>
</dbReference>
<dbReference type="PANTHER" id="PTHR42811">
    <property type="entry name" value="SERINE ACETYLTRANSFERASE"/>
    <property type="match status" value="1"/>
</dbReference>
<dbReference type="InterPro" id="IPR011004">
    <property type="entry name" value="Trimer_LpxA-like_sf"/>
</dbReference>
<evidence type="ECO:0000256" key="3">
    <source>
        <dbReference type="ARBA" id="ARBA00023315"/>
    </source>
</evidence>
<dbReference type="Pfam" id="PF00132">
    <property type="entry name" value="Hexapep"/>
    <property type="match status" value="1"/>
</dbReference>
<dbReference type="PIRSF" id="PIRSF000441">
    <property type="entry name" value="CysE"/>
    <property type="match status" value="1"/>
</dbReference>
<evidence type="ECO:0000313" key="5">
    <source>
        <dbReference type="Proteomes" id="UP000054197"/>
    </source>
</evidence>
<name>A0A0W0H1G3_PSEFL</name>
<dbReference type="CDD" id="cd03354">
    <property type="entry name" value="LbH_SAT"/>
    <property type="match status" value="1"/>
</dbReference>
<accession>A0A0W0H1G3</accession>
<dbReference type="GO" id="GO:0006535">
    <property type="term" value="P:cysteine biosynthetic process from serine"/>
    <property type="evidence" value="ECO:0007669"/>
    <property type="project" value="InterPro"/>
</dbReference>
<dbReference type="InterPro" id="IPR005881">
    <property type="entry name" value="Ser_O-AcTrfase"/>
</dbReference>
<evidence type="ECO:0000256" key="1">
    <source>
        <dbReference type="ARBA" id="ARBA00007274"/>
    </source>
</evidence>
<keyword evidence="3" id="KW-0012">Acyltransferase</keyword>
<protein>
    <submittedName>
        <fullName evidence="4">Serine acetyltransferase</fullName>
    </submittedName>
</protein>